<keyword evidence="2" id="KW-1185">Reference proteome</keyword>
<dbReference type="Proteomes" id="UP000253410">
    <property type="component" value="Unassembled WGS sequence"/>
</dbReference>
<dbReference type="InterPro" id="IPR041662">
    <property type="entry name" value="SusD-like_2"/>
</dbReference>
<keyword evidence="1" id="KW-0449">Lipoprotein</keyword>
<dbReference type="Pfam" id="PF12771">
    <property type="entry name" value="SusD-like_2"/>
    <property type="match status" value="1"/>
</dbReference>
<gene>
    <name evidence="1" type="ORF">DF182_01555</name>
</gene>
<dbReference type="AlphaFoldDB" id="A0A365XYB0"/>
<protein>
    <submittedName>
        <fullName evidence="1">SusD/RagB family nutrient-binding outer membrane lipoprotein</fullName>
    </submittedName>
</protein>
<dbReference type="RefSeq" id="WP_113613933.1">
    <property type="nucleotide sequence ID" value="NZ_QFFJ01000001.1"/>
</dbReference>
<proteinExistence type="predicted"/>
<dbReference type="PROSITE" id="PS51257">
    <property type="entry name" value="PROKAR_LIPOPROTEIN"/>
    <property type="match status" value="1"/>
</dbReference>
<name>A0A365XYB0_9BACT</name>
<dbReference type="InterPro" id="IPR011990">
    <property type="entry name" value="TPR-like_helical_dom_sf"/>
</dbReference>
<evidence type="ECO:0000313" key="2">
    <source>
        <dbReference type="Proteomes" id="UP000253410"/>
    </source>
</evidence>
<sequence>MKKYFVYMGVALGLCTSVACTKKFEDMQHNPETLKVVPAGNFLNAIVFDGVNTGLRESHRINNELMQVTVTEISTTDLHRYFIKNTESDYPWENYYLTLNNVKDMRASAKLAGEPNSEAIALTLWAWQFQHLADIFGDIPYKDALRGYPDNQLQNRFDPQQDVYRDLINKLDTANRLFVTNGSKGLEQGDDLLFNSFAVPANIIKWKKLCNSLRLRLLMRIAHKSADARQELGLMLNAPDKYPVMVSNDESAVLKYTNVKPFQNPFFSYRDYDFNGDRALSSFFADKLLSWNDPRLAVWGKKAEDGVYRGISSGYKPEQFDSISGIKAATLNVDLKKSNLIGTIMTYAEVEFIRAEAIMKGYATGNAQTAYENGVKAAVSYWGVPVPADFLTRPGISFNNTPEQVLTQKYFALFFTDMQQWFEYRRTGFPVLPRGEGIIAGMNMPARMKFPIIVQTINAANYQAAVQHMGGDEISTKVWWQQP</sequence>
<dbReference type="Gene3D" id="1.25.40.390">
    <property type="match status" value="1"/>
</dbReference>
<dbReference type="OrthoDB" id="9766256at2"/>
<comment type="caution">
    <text evidence="1">The sequence shown here is derived from an EMBL/GenBank/DDBJ whole genome shotgun (WGS) entry which is preliminary data.</text>
</comment>
<accession>A0A365XYB0</accession>
<evidence type="ECO:0000313" key="1">
    <source>
        <dbReference type="EMBL" id="RBL91337.1"/>
    </source>
</evidence>
<reference evidence="1 2" key="1">
    <citation type="submission" date="2018-05" db="EMBL/GenBank/DDBJ databases">
        <title>Chitinophaga sp. K3CV102501T nov., isolated from isolated from a monsoon evergreen broad-leaved forest soil.</title>
        <authorList>
            <person name="Lv Y."/>
        </authorList>
    </citation>
    <scope>NUCLEOTIDE SEQUENCE [LARGE SCALE GENOMIC DNA]</scope>
    <source>
        <strain evidence="1 2">GDMCC 1.1325</strain>
    </source>
</reference>
<dbReference type="SUPFAM" id="SSF48452">
    <property type="entry name" value="TPR-like"/>
    <property type="match status" value="1"/>
</dbReference>
<organism evidence="1 2">
    <name type="scientific">Chitinophaga flava</name>
    <dbReference type="NCBI Taxonomy" id="2259036"/>
    <lineage>
        <taxon>Bacteria</taxon>
        <taxon>Pseudomonadati</taxon>
        <taxon>Bacteroidota</taxon>
        <taxon>Chitinophagia</taxon>
        <taxon>Chitinophagales</taxon>
        <taxon>Chitinophagaceae</taxon>
        <taxon>Chitinophaga</taxon>
    </lineage>
</organism>
<dbReference type="EMBL" id="QFFJ01000001">
    <property type="protein sequence ID" value="RBL91337.1"/>
    <property type="molecule type" value="Genomic_DNA"/>
</dbReference>